<evidence type="ECO:0000313" key="2">
    <source>
        <dbReference type="Proteomes" id="UP000189935"/>
    </source>
</evidence>
<sequence length="206" mass="22957">MTKFLKSVAAITVAATVAIPQEMNAGIVGMSRASLAPVMQYISFHRATLAPMAYTQFCLRYSDQCRTQKLIFRGGPVRLTAKRVQEINEVNTSVNANIVPERNYEGLSAEKWLIAPSSGDCNDYAVTKRSALLALGWPARALLLSEVVTRSGEHHLVLVVRSSSGDLVLDNLSHSIRPWSRVPYQWVRMQTPRNPNFWSTVAERRA</sequence>
<dbReference type="PANTHER" id="PTHR39327">
    <property type="match status" value="1"/>
</dbReference>
<dbReference type="Proteomes" id="UP000189935">
    <property type="component" value="Chromosome I"/>
</dbReference>
<dbReference type="InterPro" id="IPR010319">
    <property type="entry name" value="Transglutaminase-like_Cys_pept"/>
</dbReference>
<dbReference type="RefSeq" id="WP_079537769.1">
    <property type="nucleotide sequence ID" value="NZ_LT670844.1"/>
</dbReference>
<dbReference type="EMBL" id="LT670844">
    <property type="protein sequence ID" value="SHJ85803.1"/>
    <property type="molecule type" value="Genomic_DNA"/>
</dbReference>
<name>A0A1M6MR93_9BRAD</name>
<dbReference type="AlphaFoldDB" id="A0A1M6MR93"/>
<evidence type="ECO:0000313" key="1">
    <source>
        <dbReference type="EMBL" id="SHJ85803.1"/>
    </source>
</evidence>
<dbReference type="OrthoDB" id="7206808at2"/>
<dbReference type="Gene3D" id="3.10.620.30">
    <property type="match status" value="1"/>
</dbReference>
<gene>
    <name evidence="1" type="ORF">SAMN05444159_1705</name>
</gene>
<dbReference type="Pfam" id="PF06035">
    <property type="entry name" value="Peptidase_C93"/>
    <property type="match status" value="1"/>
</dbReference>
<dbReference type="PANTHER" id="PTHR39327:SF1">
    <property type="entry name" value="BLR5470 PROTEIN"/>
    <property type="match status" value="1"/>
</dbReference>
<protein>
    <submittedName>
        <fullName evidence="1">Predicted transglutaminase-like cysteine proteinase</fullName>
    </submittedName>
</protein>
<accession>A0A1M6MR93</accession>
<reference evidence="1 2" key="1">
    <citation type="submission" date="2016-11" db="EMBL/GenBank/DDBJ databases">
        <authorList>
            <person name="Jaros S."/>
            <person name="Januszkiewicz K."/>
            <person name="Wedrychowicz H."/>
        </authorList>
    </citation>
    <scope>NUCLEOTIDE SEQUENCE [LARGE SCALE GENOMIC DNA]</scope>
    <source>
        <strain evidence="1 2">GAS499</strain>
    </source>
</reference>
<proteinExistence type="predicted"/>
<organism evidence="1 2">
    <name type="scientific">Bradyrhizobium lablabi</name>
    <dbReference type="NCBI Taxonomy" id="722472"/>
    <lineage>
        <taxon>Bacteria</taxon>
        <taxon>Pseudomonadati</taxon>
        <taxon>Pseudomonadota</taxon>
        <taxon>Alphaproteobacteria</taxon>
        <taxon>Hyphomicrobiales</taxon>
        <taxon>Nitrobacteraceae</taxon>
        <taxon>Bradyrhizobium</taxon>
    </lineage>
</organism>